<keyword evidence="4 13" id="KW-0645">Protease</keyword>
<comment type="similarity">
    <text evidence="3 11">Belongs to the peptidase M50B family.</text>
</comment>
<dbReference type="SMART" id="SM00228">
    <property type="entry name" value="PDZ"/>
    <property type="match status" value="2"/>
</dbReference>
<feature type="transmembrane region" description="Helical" evidence="11">
    <location>
        <begin position="6"/>
        <end position="28"/>
    </location>
</feature>
<dbReference type="InterPro" id="IPR004387">
    <property type="entry name" value="Pept_M50_Zn"/>
</dbReference>
<evidence type="ECO:0000256" key="10">
    <source>
        <dbReference type="ARBA" id="ARBA00023136"/>
    </source>
</evidence>
<dbReference type="GO" id="GO:0046872">
    <property type="term" value="F:metal ion binding"/>
    <property type="evidence" value="ECO:0007669"/>
    <property type="project" value="UniProtKB-KW"/>
</dbReference>
<evidence type="ECO:0000256" key="7">
    <source>
        <dbReference type="ARBA" id="ARBA00022833"/>
    </source>
</evidence>
<feature type="transmembrane region" description="Helical" evidence="11">
    <location>
        <begin position="450"/>
        <end position="468"/>
    </location>
</feature>
<feature type="domain" description="PDZ" evidence="12">
    <location>
        <begin position="127"/>
        <end position="207"/>
    </location>
</feature>
<evidence type="ECO:0000256" key="3">
    <source>
        <dbReference type="ARBA" id="ARBA00007931"/>
    </source>
</evidence>
<organism evidence="13 14">
    <name type="scientific">OM182 bacterium MED-G24</name>
    <dbReference type="NCBI Taxonomy" id="1986255"/>
    <lineage>
        <taxon>Bacteria</taxon>
        <taxon>Pseudomonadati</taxon>
        <taxon>Pseudomonadota</taxon>
        <taxon>Gammaproteobacteria</taxon>
        <taxon>OMG group</taxon>
        <taxon>OM182 clade</taxon>
    </lineage>
</organism>
<evidence type="ECO:0000256" key="9">
    <source>
        <dbReference type="ARBA" id="ARBA00023049"/>
    </source>
</evidence>
<evidence type="ECO:0000256" key="1">
    <source>
        <dbReference type="ARBA" id="ARBA00001947"/>
    </source>
</evidence>
<evidence type="ECO:0000256" key="11">
    <source>
        <dbReference type="RuleBase" id="RU362031"/>
    </source>
</evidence>
<accession>A0A2A5WYD6</accession>
<keyword evidence="5 11" id="KW-0812">Transmembrane</keyword>
<reference evidence="13 14" key="1">
    <citation type="submission" date="2017-08" db="EMBL/GenBank/DDBJ databases">
        <title>Fine stratification of microbial communities through a metagenomic profile of the photic zone.</title>
        <authorList>
            <person name="Haro-Moreno J.M."/>
            <person name="Lopez-Perez M."/>
            <person name="De La Torre J."/>
            <person name="Picazo A."/>
            <person name="Camacho A."/>
            <person name="Rodriguez-Valera F."/>
        </authorList>
    </citation>
    <scope>NUCLEOTIDE SEQUENCE [LARGE SCALE GENOMIC DNA]</scope>
    <source>
        <strain evidence="13">MED-G24</strain>
    </source>
</reference>
<dbReference type="InterPro" id="IPR008915">
    <property type="entry name" value="Peptidase_M50"/>
</dbReference>
<keyword evidence="6 11" id="KW-0378">Hydrolase</keyword>
<name>A0A2A5WYD6_9GAMM</name>
<keyword evidence="10 11" id="KW-0472">Membrane</keyword>
<dbReference type="Gene3D" id="2.30.42.10">
    <property type="match status" value="2"/>
</dbReference>
<dbReference type="InterPro" id="IPR001478">
    <property type="entry name" value="PDZ"/>
</dbReference>
<comment type="caution">
    <text evidence="13">The sequence shown here is derived from an EMBL/GenBank/DDBJ whole genome shotgun (WGS) entry which is preliminary data.</text>
</comment>
<protein>
    <recommendedName>
        <fullName evidence="11">Zinc metalloprotease</fullName>
        <ecNumber evidence="11">3.4.24.-</ecNumber>
    </recommendedName>
</protein>
<evidence type="ECO:0000259" key="12">
    <source>
        <dbReference type="SMART" id="SM00228"/>
    </source>
</evidence>
<comment type="subcellular location">
    <subcellularLocation>
        <location evidence="2">Membrane</location>
        <topology evidence="2">Multi-pass membrane protein</topology>
    </subcellularLocation>
</comment>
<dbReference type="GO" id="GO:0016020">
    <property type="term" value="C:membrane"/>
    <property type="evidence" value="ECO:0007669"/>
    <property type="project" value="UniProtKB-SubCell"/>
</dbReference>
<dbReference type="PANTHER" id="PTHR42837">
    <property type="entry name" value="REGULATOR OF SIGMA-E PROTEASE RSEP"/>
    <property type="match status" value="1"/>
</dbReference>
<proteinExistence type="inferred from homology"/>
<evidence type="ECO:0000313" key="13">
    <source>
        <dbReference type="EMBL" id="PDH41308.1"/>
    </source>
</evidence>
<dbReference type="NCBIfam" id="TIGR00054">
    <property type="entry name" value="RIP metalloprotease RseP"/>
    <property type="match status" value="1"/>
</dbReference>
<dbReference type="Proteomes" id="UP000219327">
    <property type="component" value="Unassembled WGS sequence"/>
</dbReference>
<evidence type="ECO:0000256" key="5">
    <source>
        <dbReference type="ARBA" id="ARBA00022692"/>
    </source>
</evidence>
<evidence type="ECO:0000256" key="8">
    <source>
        <dbReference type="ARBA" id="ARBA00022989"/>
    </source>
</evidence>
<feature type="domain" description="PDZ" evidence="12">
    <location>
        <begin position="235"/>
        <end position="304"/>
    </location>
</feature>
<keyword evidence="8 11" id="KW-1133">Transmembrane helix</keyword>
<dbReference type="PANTHER" id="PTHR42837:SF2">
    <property type="entry name" value="MEMBRANE METALLOPROTEASE ARASP2, CHLOROPLASTIC-RELATED"/>
    <property type="match status" value="1"/>
</dbReference>
<dbReference type="EC" id="3.4.24.-" evidence="11"/>
<dbReference type="GO" id="GO:0004222">
    <property type="term" value="F:metalloendopeptidase activity"/>
    <property type="evidence" value="ECO:0007669"/>
    <property type="project" value="InterPro"/>
</dbReference>
<evidence type="ECO:0000313" key="14">
    <source>
        <dbReference type="Proteomes" id="UP000219327"/>
    </source>
</evidence>
<feature type="transmembrane region" description="Helical" evidence="11">
    <location>
        <begin position="118"/>
        <end position="139"/>
    </location>
</feature>
<dbReference type="EMBL" id="NTKD01000005">
    <property type="protein sequence ID" value="PDH41308.1"/>
    <property type="molecule type" value="Genomic_DNA"/>
</dbReference>
<evidence type="ECO:0000256" key="6">
    <source>
        <dbReference type="ARBA" id="ARBA00022801"/>
    </source>
</evidence>
<keyword evidence="7 11" id="KW-0862">Zinc</keyword>
<keyword evidence="9 11" id="KW-0482">Metalloprotease</keyword>
<dbReference type="CDD" id="cd06163">
    <property type="entry name" value="S2P-M50_PDZ_RseP-like"/>
    <property type="match status" value="2"/>
</dbReference>
<evidence type="ECO:0000256" key="2">
    <source>
        <dbReference type="ARBA" id="ARBA00004141"/>
    </source>
</evidence>
<feature type="transmembrane region" description="Helical" evidence="11">
    <location>
        <begin position="403"/>
        <end position="420"/>
    </location>
</feature>
<dbReference type="GO" id="GO:0006508">
    <property type="term" value="P:proteolysis"/>
    <property type="evidence" value="ECO:0007669"/>
    <property type="project" value="UniProtKB-KW"/>
</dbReference>
<evidence type="ECO:0000256" key="4">
    <source>
        <dbReference type="ARBA" id="ARBA00022670"/>
    </source>
</evidence>
<gene>
    <name evidence="13" type="primary">rseP</name>
    <name evidence="13" type="ORF">CNE99_01995</name>
</gene>
<dbReference type="SUPFAM" id="SSF50156">
    <property type="entry name" value="PDZ domain-like"/>
    <property type="match status" value="2"/>
</dbReference>
<dbReference type="AlphaFoldDB" id="A0A2A5WYD6"/>
<sequence>MEIIQSLVALIVTLLVLVTIHEYGHYIVARWCGVHVLRFSVGFGRPLWMRRGPVPVLPPPPPDQDIATRSNESLEGTEFVVAGIPLGGYVKMLDEREGFVPDDQLHLAFNRKPVWQRIAIAAAGPIANFLLAIVAYWVLYSVGVTGLTPRLGDIDEASKAGQAGLSVGQEIVAVDGVPTRTWSDVNMQLFQRIGDTGRIVFDVRDPADGLDTYVDQYVVEVQNWLSDAEEPYPTRDLGMSSWSPPLPAKLGSIVSGEPAERAGFRQGDHVRTANGDVIEDWYDWVDVVKSNPNRRIDAEVERAGELVALSVVPRPRNVNGQDEGFFGASVEMVALPDDMYRDVRHPVYSAWVPALERTWSVTTFTLNAIGKMIVGAISPKNLSGPITIAQVASASAESGFETFIGFLALLSISLAVINLMPIPMLDGGHLVYYLFEAIFRKPVPERVQEWGLKVGLFLIVSIMVLAFYNDLTRL</sequence>
<keyword evidence="11" id="KW-0479">Metal-binding</keyword>
<dbReference type="InterPro" id="IPR036034">
    <property type="entry name" value="PDZ_sf"/>
</dbReference>
<dbReference type="Pfam" id="PF02163">
    <property type="entry name" value="Peptidase_M50"/>
    <property type="match status" value="2"/>
</dbReference>
<comment type="cofactor">
    <cofactor evidence="1 11">
        <name>Zn(2+)</name>
        <dbReference type="ChEBI" id="CHEBI:29105"/>
    </cofactor>
</comment>